<accession>A0A8X6K764</accession>
<reference evidence="2" key="1">
    <citation type="submission" date="2020-08" db="EMBL/GenBank/DDBJ databases">
        <title>Multicomponent nature underlies the extraordinary mechanical properties of spider dragline silk.</title>
        <authorList>
            <person name="Kono N."/>
            <person name="Nakamura H."/>
            <person name="Mori M."/>
            <person name="Yoshida Y."/>
            <person name="Ohtoshi R."/>
            <person name="Malay A.D."/>
            <person name="Moran D.A.P."/>
            <person name="Tomita M."/>
            <person name="Numata K."/>
            <person name="Arakawa K."/>
        </authorList>
    </citation>
    <scope>NUCLEOTIDE SEQUENCE</scope>
</reference>
<proteinExistence type="predicted"/>
<evidence type="ECO:0008006" key="4">
    <source>
        <dbReference type="Google" id="ProtNLM"/>
    </source>
</evidence>
<dbReference type="EMBL" id="BMAV01023943">
    <property type="protein sequence ID" value="GFS28801.1"/>
    <property type="molecule type" value="Genomic_DNA"/>
</dbReference>
<feature type="compositionally biased region" description="Polar residues" evidence="1">
    <location>
        <begin position="428"/>
        <end position="446"/>
    </location>
</feature>
<evidence type="ECO:0000313" key="3">
    <source>
        <dbReference type="Proteomes" id="UP000886998"/>
    </source>
</evidence>
<dbReference type="OrthoDB" id="6473522at2759"/>
<dbReference type="AlphaFoldDB" id="A0A8X6K764"/>
<name>A0A8X6K764_9ARAC</name>
<feature type="compositionally biased region" description="Polar residues" evidence="1">
    <location>
        <begin position="399"/>
        <end position="413"/>
    </location>
</feature>
<dbReference type="Proteomes" id="UP000886998">
    <property type="component" value="Unassembled WGS sequence"/>
</dbReference>
<feature type="compositionally biased region" description="Basic and acidic residues" evidence="1">
    <location>
        <begin position="152"/>
        <end position="162"/>
    </location>
</feature>
<protein>
    <recommendedName>
        <fullName evidence="4">RNase H type-1 domain-containing protein</fullName>
    </recommendedName>
</protein>
<keyword evidence="3" id="KW-1185">Reference proteome</keyword>
<evidence type="ECO:0000256" key="1">
    <source>
        <dbReference type="SAM" id="MobiDB-lite"/>
    </source>
</evidence>
<feature type="region of interest" description="Disordered" evidence="1">
    <location>
        <begin position="323"/>
        <end position="457"/>
    </location>
</feature>
<feature type="compositionally biased region" description="Basic and acidic residues" evidence="1">
    <location>
        <begin position="285"/>
        <end position="299"/>
    </location>
</feature>
<comment type="caution">
    <text evidence="2">The sequence shown here is derived from an EMBL/GenBank/DDBJ whole genome shotgun (WGS) entry which is preliminary data.</text>
</comment>
<gene>
    <name evidence="2" type="ORF">TNIN_9121</name>
</gene>
<feature type="region of interest" description="Disordered" evidence="1">
    <location>
        <begin position="121"/>
        <end position="310"/>
    </location>
</feature>
<sequence>MVIFMRRGLSDETVDHDFKDFLIIAIDATENDQTTSITGITENSSFAYRINHNNSIFAFQTLAIYQALDNLSVLNKNLLVLSDSLSVLYALQNYSIESHSVIYGVVGNLVRKSDEGVIEVESSVSSGSDYQSSSLEENRPRIDQSQGFRSSESGERWGDQGKKTSLTGNQGGRREQNVNKLKRSRGSKESLERTSPYHLRPRNRATKEAGSRPSGREDQVQGGPVRSKNYLGGYALTTKVDTPDNKVSNTQSRVRGMEDPSSPSRQSRHSRQQGLQQPEQSQRNGRSDHHLLDKVDTPDNKVSNSRSRVRGMEDPIITFLDKVDTPDNKVSNSRSRVRGMEDPIILPRQSRHSRQQGLQQPEQSQRNGRSDHPLPRQSRHSRQQGLQQPEQSEEWKIRSSPSRQKSTLPTRRSPTAGAESEEWKIRSSHSQTKSTLDNKVLQQPEQSEVWKIRSSPS</sequence>
<organism evidence="2 3">
    <name type="scientific">Trichonephila inaurata madagascariensis</name>
    <dbReference type="NCBI Taxonomy" id="2747483"/>
    <lineage>
        <taxon>Eukaryota</taxon>
        <taxon>Metazoa</taxon>
        <taxon>Ecdysozoa</taxon>
        <taxon>Arthropoda</taxon>
        <taxon>Chelicerata</taxon>
        <taxon>Arachnida</taxon>
        <taxon>Araneae</taxon>
        <taxon>Araneomorphae</taxon>
        <taxon>Entelegynae</taxon>
        <taxon>Araneoidea</taxon>
        <taxon>Nephilidae</taxon>
        <taxon>Trichonephila</taxon>
        <taxon>Trichonephila inaurata</taxon>
    </lineage>
</organism>
<feature type="compositionally biased region" description="Polar residues" evidence="1">
    <location>
        <begin position="355"/>
        <end position="367"/>
    </location>
</feature>
<evidence type="ECO:0000313" key="2">
    <source>
        <dbReference type="EMBL" id="GFS28801.1"/>
    </source>
</evidence>
<feature type="compositionally biased region" description="Low complexity" evidence="1">
    <location>
        <begin position="121"/>
        <end position="135"/>
    </location>
</feature>
<feature type="compositionally biased region" description="Basic and acidic residues" evidence="1">
    <location>
        <begin position="205"/>
        <end position="219"/>
    </location>
</feature>